<dbReference type="EMBL" id="GBRH01177191">
    <property type="protein sequence ID" value="JAE20705.1"/>
    <property type="molecule type" value="Transcribed_RNA"/>
</dbReference>
<reference evidence="1" key="1">
    <citation type="submission" date="2014-09" db="EMBL/GenBank/DDBJ databases">
        <authorList>
            <person name="Magalhaes I.L.F."/>
            <person name="Oliveira U."/>
            <person name="Santos F.R."/>
            <person name="Vidigal T.H.D.A."/>
            <person name="Brescovit A.D."/>
            <person name="Santos A.J."/>
        </authorList>
    </citation>
    <scope>NUCLEOTIDE SEQUENCE</scope>
    <source>
        <tissue evidence="1">Shoot tissue taken approximately 20 cm above the soil surface</tissue>
    </source>
</reference>
<organism evidence="1">
    <name type="scientific">Arundo donax</name>
    <name type="common">Giant reed</name>
    <name type="synonym">Donax arundinaceus</name>
    <dbReference type="NCBI Taxonomy" id="35708"/>
    <lineage>
        <taxon>Eukaryota</taxon>
        <taxon>Viridiplantae</taxon>
        <taxon>Streptophyta</taxon>
        <taxon>Embryophyta</taxon>
        <taxon>Tracheophyta</taxon>
        <taxon>Spermatophyta</taxon>
        <taxon>Magnoliopsida</taxon>
        <taxon>Liliopsida</taxon>
        <taxon>Poales</taxon>
        <taxon>Poaceae</taxon>
        <taxon>PACMAD clade</taxon>
        <taxon>Arundinoideae</taxon>
        <taxon>Arundineae</taxon>
        <taxon>Arundo</taxon>
    </lineage>
</organism>
<name>A0A0A9G6K2_ARUDO</name>
<evidence type="ECO:0000313" key="1">
    <source>
        <dbReference type="EMBL" id="JAE20705.1"/>
    </source>
</evidence>
<sequence>MGYISVCKSLLVAVWGQWRLLISLVLCSRKPLVRIHLSIRQSDACHHQSSLLEGFHITLMITVSKRPLAIMDKLLKLGLSMTVSLGGLEVLAL</sequence>
<accession>A0A0A9G6K2</accession>
<dbReference type="AlphaFoldDB" id="A0A0A9G6K2"/>
<proteinExistence type="predicted"/>
<protein>
    <submittedName>
        <fullName evidence="1">Uncharacterized protein</fullName>
    </submittedName>
</protein>
<reference evidence="1" key="2">
    <citation type="journal article" date="2015" name="Data Brief">
        <title>Shoot transcriptome of the giant reed, Arundo donax.</title>
        <authorList>
            <person name="Barrero R.A."/>
            <person name="Guerrero F.D."/>
            <person name="Moolhuijzen P."/>
            <person name="Goolsby J.A."/>
            <person name="Tidwell J."/>
            <person name="Bellgard S.E."/>
            <person name="Bellgard M.I."/>
        </authorList>
    </citation>
    <scope>NUCLEOTIDE SEQUENCE</scope>
    <source>
        <tissue evidence="1">Shoot tissue taken approximately 20 cm above the soil surface</tissue>
    </source>
</reference>